<proteinExistence type="predicted"/>
<organism evidence="1 2">
    <name type="scientific">Dorcoceras hygrometricum</name>
    <dbReference type="NCBI Taxonomy" id="472368"/>
    <lineage>
        <taxon>Eukaryota</taxon>
        <taxon>Viridiplantae</taxon>
        <taxon>Streptophyta</taxon>
        <taxon>Embryophyta</taxon>
        <taxon>Tracheophyta</taxon>
        <taxon>Spermatophyta</taxon>
        <taxon>Magnoliopsida</taxon>
        <taxon>eudicotyledons</taxon>
        <taxon>Gunneridae</taxon>
        <taxon>Pentapetalae</taxon>
        <taxon>asterids</taxon>
        <taxon>lamiids</taxon>
        <taxon>Lamiales</taxon>
        <taxon>Gesneriaceae</taxon>
        <taxon>Didymocarpoideae</taxon>
        <taxon>Trichosporeae</taxon>
        <taxon>Loxocarpinae</taxon>
        <taxon>Dorcoceras</taxon>
    </lineage>
</organism>
<evidence type="ECO:0000313" key="2">
    <source>
        <dbReference type="Proteomes" id="UP000250235"/>
    </source>
</evidence>
<gene>
    <name evidence="1" type="ORF">F511_31452</name>
</gene>
<sequence>MGMNRMFTPWTRARWAGPSPSLSLFNIDLGFITLTTTQLTLTLSSRRRPPLLKPHAAAAAATAASFAGTCSSQLDEENPSGLISSGLLVQADEGVSHPVMDLIDVVYRHLP</sequence>
<name>A0A2Z7DEN9_9LAMI</name>
<dbReference type="Proteomes" id="UP000250235">
    <property type="component" value="Unassembled WGS sequence"/>
</dbReference>
<accession>A0A2Z7DEN9</accession>
<keyword evidence="2" id="KW-1185">Reference proteome</keyword>
<evidence type="ECO:0000313" key="1">
    <source>
        <dbReference type="EMBL" id="KZV55557.1"/>
    </source>
</evidence>
<dbReference type="EMBL" id="KQ988504">
    <property type="protein sequence ID" value="KZV55557.1"/>
    <property type="molecule type" value="Genomic_DNA"/>
</dbReference>
<protein>
    <submittedName>
        <fullName evidence="1">Uncharacterized protein</fullName>
    </submittedName>
</protein>
<reference evidence="1 2" key="1">
    <citation type="journal article" date="2015" name="Proc. Natl. Acad. Sci. U.S.A.">
        <title>The resurrection genome of Boea hygrometrica: A blueprint for survival of dehydration.</title>
        <authorList>
            <person name="Xiao L."/>
            <person name="Yang G."/>
            <person name="Zhang L."/>
            <person name="Yang X."/>
            <person name="Zhao S."/>
            <person name="Ji Z."/>
            <person name="Zhou Q."/>
            <person name="Hu M."/>
            <person name="Wang Y."/>
            <person name="Chen M."/>
            <person name="Xu Y."/>
            <person name="Jin H."/>
            <person name="Xiao X."/>
            <person name="Hu G."/>
            <person name="Bao F."/>
            <person name="Hu Y."/>
            <person name="Wan P."/>
            <person name="Li L."/>
            <person name="Deng X."/>
            <person name="Kuang T."/>
            <person name="Xiang C."/>
            <person name="Zhu J.K."/>
            <person name="Oliver M.J."/>
            <person name="He Y."/>
        </authorList>
    </citation>
    <scope>NUCLEOTIDE SEQUENCE [LARGE SCALE GENOMIC DNA]</scope>
    <source>
        <strain evidence="2">cv. XS01</strain>
    </source>
</reference>
<dbReference type="AlphaFoldDB" id="A0A2Z7DEN9"/>